<dbReference type="InterPro" id="IPR036865">
    <property type="entry name" value="CRAL-TRIO_dom_sf"/>
</dbReference>
<name>A0A1I7XQW0_HETBA</name>
<dbReference type="WBParaSite" id="Hba_20123">
    <property type="protein sequence ID" value="Hba_20123"/>
    <property type="gene ID" value="Hba_20123"/>
</dbReference>
<dbReference type="SMART" id="SM00516">
    <property type="entry name" value="SEC14"/>
    <property type="match status" value="1"/>
</dbReference>
<dbReference type="PANTHER" id="PTHR23324:SF7">
    <property type="entry name" value="CRAL-TRIO DOMAIN-CONTAINING PROTEIN"/>
    <property type="match status" value="1"/>
</dbReference>
<dbReference type="InterPro" id="IPR001251">
    <property type="entry name" value="CRAL-TRIO_dom"/>
</dbReference>
<dbReference type="PANTHER" id="PTHR23324">
    <property type="entry name" value="SEC14 RELATED PROTEIN"/>
    <property type="match status" value="1"/>
</dbReference>
<feature type="domain" description="CRAL-TRIO" evidence="1">
    <location>
        <begin position="95"/>
        <end position="249"/>
    </location>
</feature>
<evidence type="ECO:0000313" key="3">
    <source>
        <dbReference type="WBParaSite" id="Hba_20123"/>
    </source>
</evidence>
<dbReference type="Gene3D" id="3.40.525.10">
    <property type="entry name" value="CRAL-TRIO lipid binding domain"/>
    <property type="match status" value="1"/>
</dbReference>
<dbReference type="CDD" id="cd00170">
    <property type="entry name" value="SEC14"/>
    <property type="match status" value="1"/>
</dbReference>
<proteinExistence type="predicted"/>
<dbReference type="SUPFAM" id="SSF52087">
    <property type="entry name" value="CRAL/TRIO domain"/>
    <property type="match status" value="1"/>
</dbReference>
<evidence type="ECO:0000313" key="2">
    <source>
        <dbReference type="Proteomes" id="UP000095283"/>
    </source>
</evidence>
<reference evidence="3" key="1">
    <citation type="submission" date="2016-11" db="UniProtKB">
        <authorList>
            <consortium name="WormBaseParasite"/>
        </authorList>
    </citation>
    <scope>IDENTIFICATION</scope>
</reference>
<organism evidence="2 3">
    <name type="scientific">Heterorhabditis bacteriophora</name>
    <name type="common">Entomopathogenic nematode worm</name>
    <dbReference type="NCBI Taxonomy" id="37862"/>
    <lineage>
        <taxon>Eukaryota</taxon>
        <taxon>Metazoa</taxon>
        <taxon>Ecdysozoa</taxon>
        <taxon>Nematoda</taxon>
        <taxon>Chromadorea</taxon>
        <taxon>Rhabditida</taxon>
        <taxon>Rhabditina</taxon>
        <taxon>Rhabditomorpha</taxon>
        <taxon>Strongyloidea</taxon>
        <taxon>Heterorhabditidae</taxon>
        <taxon>Heterorhabditis</taxon>
    </lineage>
</organism>
<accession>A0A1I7XQW0</accession>
<protein>
    <submittedName>
        <fullName evidence="3">CRAL-TRIO domain-containing protein</fullName>
    </submittedName>
</protein>
<keyword evidence="2" id="KW-1185">Reference proteome</keyword>
<dbReference type="GO" id="GO:0005737">
    <property type="term" value="C:cytoplasm"/>
    <property type="evidence" value="ECO:0007669"/>
    <property type="project" value="TreeGrafter"/>
</dbReference>
<dbReference type="PROSITE" id="PS50191">
    <property type="entry name" value="CRAL_TRIO"/>
    <property type="match status" value="1"/>
</dbReference>
<dbReference type="Pfam" id="PF00650">
    <property type="entry name" value="CRAL_TRIO"/>
    <property type="match status" value="1"/>
</dbReference>
<dbReference type="AlphaFoldDB" id="A0A1I7XQW0"/>
<dbReference type="Proteomes" id="UP000095283">
    <property type="component" value="Unplaced"/>
</dbReference>
<sequence length="249" mass="28353">MIETHYPHIDDLTDHHKEKIAELRHAVAGSLKKYPEYNTEFSLLRWLMGWDYNIEVILPKIQKAIDILISLGMGDISMESPSEVNCRIRGLFDGAEYFPGGLMGQDDEGNVIYMQEITATHPRSLAKAGSVSELFRLCIMETEMAFKLVRHSEAKTGEKLGVKLIVDLDGFNMDLLYTPTLSVYLQLLTQLQAIFPDFTKKIYLINCPLMMKTVYAMIQPVLSKQTRDKICFLGNNWKEELISNVGNAK</sequence>
<evidence type="ECO:0000259" key="1">
    <source>
        <dbReference type="PROSITE" id="PS50191"/>
    </source>
</evidence>
<dbReference type="InterPro" id="IPR051064">
    <property type="entry name" value="SEC14/CRAL-TRIO_domain"/>
</dbReference>